<accession>A0AAE3IBG3</accession>
<evidence type="ECO:0000313" key="3">
    <source>
        <dbReference type="Proteomes" id="UP001209746"/>
    </source>
</evidence>
<feature type="transmembrane region" description="Helical" evidence="1">
    <location>
        <begin position="12"/>
        <end position="29"/>
    </location>
</feature>
<dbReference type="EMBL" id="JAOPKD010000001">
    <property type="protein sequence ID" value="MCU4725405.1"/>
    <property type="molecule type" value="Genomic_DNA"/>
</dbReference>
<proteinExistence type="predicted"/>
<name>A0AAE3IBG3_9EURY</name>
<sequence length="46" mass="5178">MAIPGGPEVLVFPAFVLLVVGAFVAKFLLKWIREGYEEEVTENRLE</sequence>
<keyword evidence="1" id="KW-0472">Membrane</keyword>
<evidence type="ECO:0000256" key="1">
    <source>
        <dbReference type="SAM" id="Phobius"/>
    </source>
</evidence>
<keyword evidence="1" id="KW-0812">Transmembrane</keyword>
<dbReference type="Proteomes" id="UP001209746">
    <property type="component" value="Unassembled WGS sequence"/>
</dbReference>
<gene>
    <name evidence="2" type="ORF">OB914_00230</name>
</gene>
<protein>
    <submittedName>
        <fullName evidence="2">Uncharacterized protein</fullName>
    </submittedName>
</protein>
<organism evidence="2 3">
    <name type="scientific">Halapricum hydrolyticum</name>
    <dbReference type="NCBI Taxonomy" id="2979991"/>
    <lineage>
        <taxon>Archaea</taxon>
        <taxon>Methanobacteriati</taxon>
        <taxon>Methanobacteriota</taxon>
        <taxon>Stenosarchaea group</taxon>
        <taxon>Halobacteria</taxon>
        <taxon>Halobacteriales</taxon>
        <taxon>Haloarculaceae</taxon>
        <taxon>Halapricum</taxon>
    </lineage>
</organism>
<comment type="caution">
    <text evidence="2">The sequence shown here is derived from an EMBL/GenBank/DDBJ whole genome shotgun (WGS) entry which is preliminary data.</text>
</comment>
<reference evidence="2" key="1">
    <citation type="submission" date="2023-02" db="EMBL/GenBank/DDBJ databases">
        <title>Enrichment on poylsaccharides allowed isolation of novel metabolic and taxonomic groups of Haloarchaea.</title>
        <authorList>
            <person name="Sorokin D.Y."/>
            <person name="Elcheninov A.G."/>
            <person name="Khizhniak T.V."/>
            <person name="Kolganova T.V."/>
            <person name="Kublanov I.V."/>
        </authorList>
    </citation>
    <scope>NUCLEOTIDE SEQUENCE</scope>
    <source>
        <strain evidence="2">HArc-curdl7</strain>
    </source>
</reference>
<evidence type="ECO:0000313" key="2">
    <source>
        <dbReference type="EMBL" id="MCU4725405.1"/>
    </source>
</evidence>
<dbReference type="AlphaFoldDB" id="A0AAE3IBG3"/>
<keyword evidence="1" id="KW-1133">Transmembrane helix</keyword>